<evidence type="ECO:0000256" key="4">
    <source>
        <dbReference type="ARBA" id="ARBA00022475"/>
    </source>
</evidence>
<keyword evidence="4" id="KW-1003">Cell membrane</keyword>
<feature type="transmembrane region" description="Helical" evidence="8">
    <location>
        <begin position="81"/>
        <end position="102"/>
    </location>
</feature>
<feature type="transmembrane region" description="Helical" evidence="8">
    <location>
        <begin position="20"/>
        <end position="41"/>
    </location>
</feature>
<dbReference type="Pfam" id="PF01594">
    <property type="entry name" value="AI-2E_transport"/>
    <property type="match status" value="1"/>
</dbReference>
<keyword evidence="6 8" id="KW-1133">Transmembrane helix</keyword>
<keyword evidence="10" id="KW-1185">Reference proteome</keyword>
<dbReference type="RefSeq" id="WP_253059918.1">
    <property type="nucleotide sequence ID" value="NZ_JAMXWM010000004.1"/>
</dbReference>
<feature type="transmembrane region" description="Helical" evidence="8">
    <location>
        <begin position="258"/>
        <end position="287"/>
    </location>
</feature>
<evidence type="ECO:0000256" key="2">
    <source>
        <dbReference type="ARBA" id="ARBA00009773"/>
    </source>
</evidence>
<evidence type="ECO:0000256" key="5">
    <source>
        <dbReference type="ARBA" id="ARBA00022692"/>
    </source>
</evidence>
<protein>
    <submittedName>
        <fullName evidence="9">AI-2E family transporter</fullName>
    </submittedName>
</protein>
<evidence type="ECO:0000313" key="10">
    <source>
        <dbReference type="Proteomes" id="UP001597399"/>
    </source>
</evidence>
<feature type="transmembrane region" description="Helical" evidence="8">
    <location>
        <begin position="230"/>
        <end position="252"/>
    </location>
</feature>
<dbReference type="EMBL" id="JBHUMQ010000003">
    <property type="protein sequence ID" value="MFD2692594.1"/>
    <property type="molecule type" value="Genomic_DNA"/>
</dbReference>
<feature type="transmembrane region" description="Helical" evidence="8">
    <location>
        <begin position="172"/>
        <end position="194"/>
    </location>
</feature>
<evidence type="ECO:0000256" key="1">
    <source>
        <dbReference type="ARBA" id="ARBA00004651"/>
    </source>
</evidence>
<feature type="transmembrane region" description="Helical" evidence="8">
    <location>
        <begin position="47"/>
        <end position="69"/>
    </location>
</feature>
<accession>A0ABW5S0N8</accession>
<organism evidence="9 10">
    <name type="scientific">Sporolactobacillus shoreicorticis</name>
    <dbReference type="NCBI Taxonomy" id="1923877"/>
    <lineage>
        <taxon>Bacteria</taxon>
        <taxon>Bacillati</taxon>
        <taxon>Bacillota</taxon>
        <taxon>Bacilli</taxon>
        <taxon>Bacillales</taxon>
        <taxon>Sporolactobacillaceae</taxon>
        <taxon>Sporolactobacillus</taxon>
    </lineage>
</organism>
<feature type="transmembrane region" description="Helical" evidence="8">
    <location>
        <begin position="294"/>
        <end position="316"/>
    </location>
</feature>
<evidence type="ECO:0000256" key="3">
    <source>
        <dbReference type="ARBA" id="ARBA00022448"/>
    </source>
</evidence>
<reference evidence="10" key="1">
    <citation type="journal article" date="2019" name="Int. J. Syst. Evol. Microbiol.">
        <title>The Global Catalogue of Microorganisms (GCM) 10K type strain sequencing project: providing services to taxonomists for standard genome sequencing and annotation.</title>
        <authorList>
            <consortium name="The Broad Institute Genomics Platform"/>
            <consortium name="The Broad Institute Genome Sequencing Center for Infectious Disease"/>
            <person name="Wu L."/>
            <person name="Ma J."/>
        </authorList>
    </citation>
    <scope>NUCLEOTIDE SEQUENCE [LARGE SCALE GENOMIC DNA]</scope>
    <source>
        <strain evidence="10">TISTR 2466</strain>
    </source>
</reference>
<keyword evidence="3" id="KW-0813">Transport</keyword>
<evidence type="ECO:0000256" key="8">
    <source>
        <dbReference type="SAM" id="Phobius"/>
    </source>
</evidence>
<dbReference type="Proteomes" id="UP001597399">
    <property type="component" value="Unassembled WGS sequence"/>
</dbReference>
<dbReference type="PANTHER" id="PTHR21716">
    <property type="entry name" value="TRANSMEMBRANE PROTEIN"/>
    <property type="match status" value="1"/>
</dbReference>
<name>A0ABW5S0N8_9BACL</name>
<evidence type="ECO:0000256" key="6">
    <source>
        <dbReference type="ARBA" id="ARBA00022989"/>
    </source>
</evidence>
<comment type="caution">
    <text evidence="9">The sequence shown here is derived from an EMBL/GenBank/DDBJ whole genome shotgun (WGS) entry which is preliminary data.</text>
</comment>
<dbReference type="PANTHER" id="PTHR21716:SF53">
    <property type="entry name" value="PERMEASE PERM-RELATED"/>
    <property type="match status" value="1"/>
</dbReference>
<keyword evidence="5 8" id="KW-0812">Transmembrane</keyword>
<proteinExistence type="inferred from homology"/>
<keyword evidence="7 8" id="KW-0472">Membrane</keyword>
<comment type="similarity">
    <text evidence="2">Belongs to the autoinducer-2 exporter (AI-2E) (TC 2.A.86) family.</text>
</comment>
<feature type="transmembrane region" description="Helical" evidence="8">
    <location>
        <begin position="328"/>
        <end position="354"/>
    </location>
</feature>
<evidence type="ECO:0000256" key="7">
    <source>
        <dbReference type="ARBA" id="ARBA00023136"/>
    </source>
</evidence>
<sequence length="379" mass="42204">MDLRKGVETVLKKHSNLIFWTIELLGIALLIFILTKISFIFVPVVTLITTLFFPIIVAGFLFFLISPFVDIFQRMKIPRTLSILIIYIILTGLIALLVVIVGPPLTEQIKSLFGQLPDYMTSWRKSIEHLADSQGFKWLIHQDYYSIDKIQSSLEKMLKEFTDNAGSGLSTFFSVLVNVTLTVVTVPFILFYMLKDGNRLPKAVTRFFPHKYHDEVNHILGDLNDTLSSYIHGLIIVASFVGITSSIGFAVIGLPYSLLLGLIVGVTNIIPYLGPILGATPALVIALMDSPTKALLVLAVIVIVQQLDGHLISPLVMGKRLNTHPLTIIVLLLVAGKWIGPIGMILAVPTYAMIKTFISHMIRLIRLRRKSKDDSLIKS</sequence>
<evidence type="ECO:0000313" key="9">
    <source>
        <dbReference type="EMBL" id="MFD2692594.1"/>
    </source>
</evidence>
<comment type="subcellular location">
    <subcellularLocation>
        <location evidence="1">Cell membrane</location>
        <topology evidence="1">Multi-pass membrane protein</topology>
    </subcellularLocation>
</comment>
<gene>
    <name evidence="9" type="ORF">ACFSUE_02900</name>
</gene>
<dbReference type="InterPro" id="IPR002549">
    <property type="entry name" value="AI-2E-like"/>
</dbReference>